<organism evidence="1 2">
    <name type="scientific">Cetraspora pellucida</name>
    <dbReference type="NCBI Taxonomy" id="1433469"/>
    <lineage>
        <taxon>Eukaryota</taxon>
        <taxon>Fungi</taxon>
        <taxon>Fungi incertae sedis</taxon>
        <taxon>Mucoromycota</taxon>
        <taxon>Glomeromycotina</taxon>
        <taxon>Glomeromycetes</taxon>
        <taxon>Diversisporales</taxon>
        <taxon>Gigasporaceae</taxon>
        <taxon>Cetraspora</taxon>
    </lineage>
</organism>
<dbReference type="EMBL" id="CAJVPW010003439">
    <property type="protein sequence ID" value="CAG8524159.1"/>
    <property type="molecule type" value="Genomic_DNA"/>
</dbReference>
<name>A0ACA9LFJ9_9GLOM</name>
<feature type="non-terminal residue" evidence="1">
    <location>
        <position position="1"/>
    </location>
</feature>
<evidence type="ECO:0000313" key="2">
    <source>
        <dbReference type="Proteomes" id="UP000789366"/>
    </source>
</evidence>
<evidence type="ECO:0000313" key="1">
    <source>
        <dbReference type="EMBL" id="CAG8524159.1"/>
    </source>
</evidence>
<gene>
    <name evidence="1" type="ORF">SPELUC_LOCUS4071</name>
</gene>
<dbReference type="Proteomes" id="UP000789366">
    <property type="component" value="Unassembled WGS sequence"/>
</dbReference>
<reference evidence="1" key="1">
    <citation type="submission" date="2021-06" db="EMBL/GenBank/DDBJ databases">
        <authorList>
            <person name="Kallberg Y."/>
            <person name="Tangrot J."/>
            <person name="Rosling A."/>
        </authorList>
    </citation>
    <scope>NUCLEOTIDE SEQUENCE</scope>
    <source>
        <strain evidence="1">28 12/20/2015</strain>
    </source>
</reference>
<sequence>TEGKIISVTFNKNPLFTVTFNLIDGNFKMLNLEVPKVVLITRENFIKILRVTEQNEKEIAIDDKEETSNLSTEIAIQESAQNSSFDVEAYNLYDSIDLIPIQHADSLSDEYSSSDEENDELNFDAALTLLHEAKGTHQSTDRHQFKINTKFKAAKKVKTNEQFDKDSSLKSMNEALNQSLVINNVQKNTSNKVNKLTAGDKCDEVKDI</sequence>
<protein>
    <submittedName>
        <fullName evidence="1">7368_t:CDS:1</fullName>
    </submittedName>
</protein>
<comment type="caution">
    <text evidence="1">The sequence shown here is derived from an EMBL/GenBank/DDBJ whole genome shotgun (WGS) entry which is preliminary data.</text>
</comment>
<proteinExistence type="predicted"/>
<keyword evidence="2" id="KW-1185">Reference proteome</keyword>
<accession>A0ACA9LFJ9</accession>